<evidence type="ECO:0000256" key="2">
    <source>
        <dbReference type="ARBA" id="ARBA00022692"/>
    </source>
</evidence>
<evidence type="ECO:0000256" key="5">
    <source>
        <dbReference type="SAM" id="Phobius"/>
    </source>
</evidence>
<comment type="subcellular location">
    <subcellularLocation>
        <location evidence="1">Membrane</location>
    </subcellularLocation>
</comment>
<keyword evidence="2 5" id="KW-0812">Transmembrane</keyword>
<evidence type="ECO:0000256" key="4">
    <source>
        <dbReference type="ARBA" id="ARBA00023136"/>
    </source>
</evidence>
<evidence type="ECO:0000313" key="7">
    <source>
        <dbReference type="EMBL" id="TWO71636.1"/>
    </source>
</evidence>
<dbReference type="Proteomes" id="UP000318199">
    <property type="component" value="Unassembled WGS sequence"/>
</dbReference>
<dbReference type="Pfam" id="PF13664">
    <property type="entry name" value="DUF4149"/>
    <property type="match status" value="1"/>
</dbReference>
<evidence type="ECO:0000256" key="3">
    <source>
        <dbReference type="ARBA" id="ARBA00022989"/>
    </source>
</evidence>
<keyword evidence="3 5" id="KW-1133">Transmembrane helix</keyword>
<feature type="transmembrane region" description="Helical" evidence="5">
    <location>
        <begin position="112"/>
        <end position="132"/>
    </location>
</feature>
<dbReference type="GO" id="GO:0016020">
    <property type="term" value="C:membrane"/>
    <property type="evidence" value="ECO:0007669"/>
    <property type="project" value="UniProtKB-SubCell"/>
</dbReference>
<evidence type="ECO:0000313" key="8">
    <source>
        <dbReference type="Proteomes" id="UP000318199"/>
    </source>
</evidence>
<feature type="transmembrane region" description="Helical" evidence="5">
    <location>
        <begin position="12"/>
        <end position="35"/>
    </location>
</feature>
<dbReference type="InterPro" id="IPR025423">
    <property type="entry name" value="TMEM205-like"/>
</dbReference>
<dbReference type="RefSeq" id="WP_145892577.1">
    <property type="nucleotide sequence ID" value="NZ_VOBQ01000006.1"/>
</dbReference>
<dbReference type="OrthoDB" id="5797290at2"/>
<keyword evidence="8" id="KW-1185">Reference proteome</keyword>
<feature type="domain" description="TMEM205-like" evidence="6">
    <location>
        <begin position="10"/>
        <end position="105"/>
    </location>
</feature>
<reference evidence="7 8" key="1">
    <citation type="submission" date="2019-07" db="EMBL/GenBank/DDBJ databases">
        <title>Caenimonas sedimenti sp. nov., isolated from activated sludge.</title>
        <authorList>
            <person name="Xu J."/>
        </authorList>
    </citation>
    <scope>NUCLEOTIDE SEQUENCE [LARGE SCALE GENOMIC DNA]</scope>
    <source>
        <strain evidence="7 8">HX-9-20</strain>
    </source>
</reference>
<keyword evidence="4 5" id="KW-0472">Membrane</keyword>
<protein>
    <submittedName>
        <fullName evidence="7">DUF4149 domain-containing protein</fullName>
    </submittedName>
</protein>
<dbReference type="AlphaFoldDB" id="A0A562ZTF0"/>
<comment type="caution">
    <text evidence="7">The sequence shown here is derived from an EMBL/GenBank/DDBJ whole genome shotgun (WGS) entry which is preliminary data.</text>
</comment>
<sequence>MSWKARVPLLAAALWWGSLSVVGFLVVPLLFANLATPAQAGQMAARLFSAQTWLSLACGMLVLVSARDAEGQPSLDGAGGALLYVIAGVLLALLAEFAVAPRIMARENLPRWHAIGSAMYLGQWVCALVVFWRTAFSRPGPS</sequence>
<feature type="transmembrane region" description="Helical" evidence="5">
    <location>
        <begin position="78"/>
        <end position="100"/>
    </location>
</feature>
<feature type="transmembrane region" description="Helical" evidence="5">
    <location>
        <begin position="47"/>
        <end position="66"/>
    </location>
</feature>
<accession>A0A562ZTF0</accession>
<name>A0A562ZTF0_9BURK</name>
<dbReference type="EMBL" id="VOBQ01000006">
    <property type="protein sequence ID" value="TWO71636.1"/>
    <property type="molecule type" value="Genomic_DNA"/>
</dbReference>
<proteinExistence type="predicted"/>
<evidence type="ECO:0000256" key="1">
    <source>
        <dbReference type="ARBA" id="ARBA00004370"/>
    </source>
</evidence>
<evidence type="ECO:0000259" key="6">
    <source>
        <dbReference type="Pfam" id="PF13664"/>
    </source>
</evidence>
<organism evidence="7 8">
    <name type="scientific">Caenimonas sedimenti</name>
    <dbReference type="NCBI Taxonomy" id="2596921"/>
    <lineage>
        <taxon>Bacteria</taxon>
        <taxon>Pseudomonadati</taxon>
        <taxon>Pseudomonadota</taxon>
        <taxon>Betaproteobacteria</taxon>
        <taxon>Burkholderiales</taxon>
        <taxon>Comamonadaceae</taxon>
        <taxon>Caenimonas</taxon>
    </lineage>
</organism>
<gene>
    <name evidence="7" type="ORF">FN976_08450</name>
</gene>